<gene>
    <name evidence="13" type="ORF">DM48_4813</name>
</gene>
<dbReference type="InterPro" id="IPR002299">
    <property type="entry name" value="Porin_Neis"/>
</dbReference>
<feature type="chain" id="PRO_5043363284" evidence="11">
    <location>
        <begin position="22"/>
        <end position="364"/>
    </location>
</feature>
<evidence type="ECO:0000256" key="2">
    <source>
        <dbReference type="ARBA" id="ARBA00011233"/>
    </source>
</evidence>
<dbReference type="InterPro" id="IPR001702">
    <property type="entry name" value="Porin_Gram-ve"/>
</dbReference>
<dbReference type="InterPro" id="IPR033900">
    <property type="entry name" value="Gram_neg_porin_domain"/>
</dbReference>
<evidence type="ECO:0000256" key="3">
    <source>
        <dbReference type="ARBA" id="ARBA00022448"/>
    </source>
</evidence>
<evidence type="ECO:0000256" key="11">
    <source>
        <dbReference type="SAM" id="SignalP"/>
    </source>
</evidence>
<evidence type="ECO:0000256" key="6">
    <source>
        <dbReference type="ARBA" id="ARBA00022729"/>
    </source>
</evidence>
<dbReference type="InterPro" id="IPR050298">
    <property type="entry name" value="Gram-neg_bact_OMP"/>
</dbReference>
<evidence type="ECO:0000256" key="5">
    <source>
        <dbReference type="ARBA" id="ARBA00022692"/>
    </source>
</evidence>
<reference evidence="13 14" key="1">
    <citation type="submission" date="2014-04" db="EMBL/GenBank/DDBJ databases">
        <authorList>
            <person name="Bishop-Lilly K.A."/>
            <person name="Broomall S.M."/>
            <person name="Chain P.S."/>
            <person name="Chertkov O."/>
            <person name="Coyne S.R."/>
            <person name="Daligault H.E."/>
            <person name="Davenport K.W."/>
            <person name="Erkkila T."/>
            <person name="Frey K.G."/>
            <person name="Gibbons H.S."/>
            <person name="Gu W."/>
            <person name="Jaissle J."/>
            <person name="Johnson S.L."/>
            <person name="Koroleva G.I."/>
            <person name="Ladner J.T."/>
            <person name="Lo C.-C."/>
            <person name="Minogue T.D."/>
            <person name="Munk C."/>
            <person name="Palacios G.F."/>
            <person name="Redden C.L."/>
            <person name="Rosenzweig C.N."/>
            <person name="Scholz M.B."/>
            <person name="Teshima H."/>
            <person name="Xu Y."/>
        </authorList>
    </citation>
    <scope>NUCLEOTIDE SEQUENCE [LARGE SCALE GENOMIC DNA]</scope>
    <source>
        <strain evidence="14">gladioli</strain>
    </source>
</reference>
<dbReference type="GO" id="GO:0034220">
    <property type="term" value="P:monoatomic ion transmembrane transport"/>
    <property type="evidence" value="ECO:0007669"/>
    <property type="project" value="InterPro"/>
</dbReference>
<dbReference type="Gene3D" id="2.40.160.10">
    <property type="entry name" value="Porin"/>
    <property type="match status" value="1"/>
</dbReference>
<evidence type="ECO:0000256" key="8">
    <source>
        <dbReference type="ARBA" id="ARBA00023114"/>
    </source>
</evidence>
<sequence length="364" mass="38868">MKIARTLVPALLAMSAGAAYAQSSVTLYGTIDEGFDYISNEAGHSNYTLSSNIRQLGNRWGLKGSEDLGGGLHAVFRLENDFGLSNGALVQSGVIFGRQAYVGLSSDRLGTITLGRQYDSVVDYVAPLSAAGSWGDGLFGHPFDADNLDQSFSINNAVKYTSAEYSGVQFGGLYGFSNQAGQFAGNRAWSVGARYRGGPLTAAAAYMNVDGEDLNASGAVVGSIYHAGTQRVAAAGASYVFGAATLGLVYTHTNLYAAPRDGVLRDIRFDNVEFNAKYDFSSAWYVAMMYLYTNASIEALRSNSHPHLNEIGATAGYHLSRRTEVYVQGLYQHTSGNQFASIADLTDSSSRNQTVARVGIRTAF</sequence>
<keyword evidence="5" id="KW-0812">Transmembrane</keyword>
<dbReference type="EMBL" id="JPGG01000015">
    <property type="protein sequence ID" value="KGC16943.1"/>
    <property type="molecule type" value="Genomic_DNA"/>
</dbReference>
<dbReference type="PRINTS" id="PR00182">
    <property type="entry name" value="ECOLNEIPORIN"/>
</dbReference>
<evidence type="ECO:0000313" key="13">
    <source>
        <dbReference type="EMBL" id="KGC16943.1"/>
    </source>
</evidence>
<comment type="caution">
    <text evidence="13">The sequence shown here is derived from an EMBL/GenBank/DDBJ whole genome shotgun (WGS) entry which is preliminary data.</text>
</comment>
<evidence type="ECO:0000259" key="12">
    <source>
        <dbReference type="Pfam" id="PF13609"/>
    </source>
</evidence>
<dbReference type="Pfam" id="PF13609">
    <property type="entry name" value="Porin_4"/>
    <property type="match status" value="1"/>
</dbReference>
<dbReference type="SUPFAM" id="SSF56935">
    <property type="entry name" value="Porins"/>
    <property type="match status" value="1"/>
</dbReference>
<dbReference type="GO" id="GO:0046930">
    <property type="term" value="C:pore complex"/>
    <property type="evidence" value="ECO:0007669"/>
    <property type="project" value="UniProtKB-KW"/>
</dbReference>
<evidence type="ECO:0000256" key="1">
    <source>
        <dbReference type="ARBA" id="ARBA00004571"/>
    </source>
</evidence>
<keyword evidence="7" id="KW-0406">Ion transport</keyword>
<evidence type="ECO:0000256" key="9">
    <source>
        <dbReference type="ARBA" id="ARBA00023136"/>
    </source>
</evidence>
<dbReference type="AlphaFoldDB" id="A0AAW3F8M1"/>
<proteinExistence type="predicted"/>
<feature type="domain" description="Porin" evidence="12">
    <location>
        <begin position="10"/>
        <end position="336"/>
    </location>
</feature>
<evidence type="ECO:0000256" key="7">
    <source>
        <dbReference type="ARBA" id="ARBA00023065"/>
    </source>
</evidence>
<keyword evidence="10" id="KW-0998">Cell outer membrane</keyword>
<dbReference type="RefSeq" id="WP_036049341.1">
    <property type="nucleotide sequence ID" value="NZ_CADEVY010000003.1"/>
</dbReference>
<dbReference type="PANTHER" id="PTHR34501:SF9">
    <property type="entry name" value="MAJOR OUTER MEMBRANE PROTEIN P.IA"/>
    <property type="match status" value="1"/>
</dbReference>
<comment type="subunit">
    <text evidence="2">Homotrimer.</text>
</comment>
<evidence type="ECO:0000256" key="10">
    <source>
        <dbReference type="ARBA" id="ARBA00023237"/>
    </source>
</evidence>
<dbReference type="Proteomes" id="UP000029590">
    <property type="component" value="Unassembled WGS sequence"/>
</dbReference>
<keyword evidence="6 11" id="KW-0732">Signal</keyword>
<dbReference type="GO" id="GO:0009279">
    <property type="term" value="C:cell outer membrane"/>
    <property type="evidence" value="ECO:0007669"/>
    <property type="project" value="UniProtKB-SubCell"/>
</dbReference>
<protein>
    <submittedName>
        <fullName evidence="13">Gram-negative porin family protein</fullName>
    </submittedName>
</protein>
<keyword evidence="8" id="KW-0626">Porin</keyword>
<comment type="subcellular location">
    <subcellularLocation>
        <location evidence="1">Cell outer membrane</location>
        <topology evidence="1">Multi-pass membrane protein</topology>
    </subcellularLocation>
</comment>
<accession>A0AAW3F8M1</accession>
<evidence type="ECO:0000256" key="4">
    <source>
        <dbReference type="ARBA" id="ARBA00022452"/>
    </source>
</evidence>
<keyword evidence="4" id="KW-1134">Transmembrane beta strand</keyword>
<dbReference type="CDD" id="cd00342">
    <property type="entry name" value="gram_neg_porins"/>
    <property type="match status" value="1"/>
</dbReference>
<evidence type="ECO:0000313" key="14">
    <source>
        <dbReference type="Proteomes" id="UP000029590"/>
    </source>
</evidence>
<dbReference type="PRINTS" id="PR00184">
    <property type="entry name" value="NEISSPPORIN"/>
</dbReference>
<dbReference type="KEGG" id="bgo:BM43_832"/>
<dbReference type="InterPro" id="IPR023614">
    <property type="entry name" value="Porin_dom_sf"/>
</dbReference>
<feature type="signal peptide" evidence="11">
    <location>
        <begin position="1"/>
        <end position="21"/>
    </location>
</feature>
<keyword evidence="9" id="KW-0472">Membrane</keyword>
<organism evidence="13 14">
    <name type="scientific">Burkholderia gladioli</name>
    <name type="common">Pseudomonas marginata</name>
    <name type="synonym">Phytomonas marginata</name>
    <dbReference type="NCBI Taxonomy" id="28095"/>
    <lineage>
        <taxon>Bacteria</taxon>
        <taxon>Pseudomonadati</taxon>
        <taxon>Pseudomonadota</taxon>
        <taxon>Betaproteobacteria</taxon>
        <taxon>Burkholderiales</taxon>
        <taxon>Burkholderiaceae</taxon>
        <taxon>Burkholderia</taxon>
    </lineage>
</organism>
<keyword evidence="3" id="KW-0813">Transport</keyword>
<dbReference type="PANTHER" id="PTHR34501">
    <property type="entry name" value="PROTEIN YDDL-RELATED"/>
    <property type="match status" value="1"/>
</dbReference>
<dbReference type="GO" id="GO:0015288">
    <property type="term" value="F:porin activity"/>
    <property type="evidence" value="ECO:0007669"/>
    <property type="project" value="UniProtKB-KW"/>
</dbReference>
<name>A0AAW3F8M1_BURGA</name>